<sequence>MAAARLAASLLLLAAQVACEFGVLRVVPQSGGTRGRDYCILYNPQWAHLPHDLNKVVPPRGNKTQYEEISIPVALLSHRDLQDIFRGCWWPTATGLISRCSPPGFTLWPAPLPMAWASW</sequence>
<organism evidence="2 3">
    <name type="scientific">Rattus norvegicus</name>
    <name type="common">Rat</name>
    <dbReference type="NCBI Taxonomy" id="10116"/>
    <lineage>
        <taxon>Eukaryota</taxon>
        <taxon>Metazoa</taxon>
        <taxon>Chordata</taxon>
        <taxon>Craniata</taxon>
        <taxon>Vertebrata</taxon>
        <taxon>Euteleostomi</taxon>
        <taxon>Mammalia</taxon>
        <taxon>Eutheria</taxon>
        <taxon>Euarchontoglires</taxon>
        <taxon>Glires</taxon>
        <taxon>Rodentia</taxon>
        <taxon>Myomorpha</taxon>
        <taxon>Muroidea</taxon>
        <taxon>Muridae</taxon>
        <taxon>Murinae</taxon>
        <taxon>Rattus</taxon>
    </lineage>
</organism>
<dbReference type="AlphaFoldDB" id="A6K8E5"/>
<gene>
    <name evidence="2" type="primary">RGD1308556</name>
    <name evidence="2" type="ORF">rCG_29257</name>
</gene>
<accession>A6K8E5</accession>
<feature type="chain" id="PRO_5039953672" evidence="1">
    <location>
        <begin position="20"/>
        <end position="119"/>
    </location>
</feature>
<keyword evidence="1" id="KW-0732">Signal</keyword>
<evidence type="ECO:0000313" key="3">
    <source>
        <dbReference type="Proteomes" id="UP000234681"/>
    </source>
</evidence>
<dbReference type="Proteomes" id="UP000234681">
    <property type="component" value="Chromosome 7"/>
</dbReference>
<reference evidence="3" key="1">
    <citation type="submission" date="2005-09" db="EMBL/GenBank/DDBJ databases">
        <authorList>
            <person name="Mural R.J."/>
            <person name="Li P.W."/>
            <person name="Adams M.D."/>
            <person name="Amanatides P.G."/>
            <person name="Baden-Tillson H."/>
            <person name="Barnstead M."/>
            <person name="Chin S.H."/>
            <person name="Dew I."/>
            <person name="Evans C.A."/>
            <person name="Ferriera S."/>
            <person name="Flanigan M."/>
            <person name="Fosler C."/>
            <person name="Glodek A."/>
            <person name="Gu Z."/>
            <person name="Holt R.A."/>
            <person name="Jennings D."/>
            <person name="Kraft C.L."/>
            <person name="Lu F."/>
            <person name="Nguyen T."/>
            <person name="Nusskern D.R."/>
            <person name="Pfannkoch C.M."/>
            <person name="Sitter C."/>
            <person name="Sutton G.G."/>
            <person name="Venter J.C."/>
            <person name="Wang Z."/>
            <person name="Woodage T."/>
            <person name="Zheng X.H."/>
            <person name="Zhong F."/>
        </authorList>
    </citation>
    <scope>NUCLEOTIDE SEQUENCE [LARGE SCALE GENOMIC DNA]</scope>
    <source>
        <strain>BN</strain>
        <strain evidence="3">Sprague-Dawley</strain>
    </source>
</reference>
<evidence type="ECO:0000313" key="2">
    <source>
        <dbReference type="EMBL" id="EDL89215.1"/>
    </source>
</evidence>
<feature type="signal peptide" evidence="1">
    <location>
        <begin position="1"/>
        <end position="19"/>
    </location>
</feature>
<proteinExistence type="predicted"/>
<evidence type="ECO:0000256" key="1">
    <source>
        <dbReference type="SAM" id="SignalP"/>
    </source>
</evidence>
<protein>
    <submittedName>
        <fullName evidence="2">Similar to SPPL2b; presenilin-like protein 1, isoform CRA_c</fullName>
    </submittedName>
</protein>
<name>A6K8E5_RAT</name>
<dbReference type="EMBL" id="CH474029">
    <property type="protein sequence ID" value="EDL89215.1"/>
    <property type="molecule type" value="Genomic_DNA"/>
</dbReference>